<evidence type="ECO:0000256" key="1">
    <source>
        <dbReference type="SAM" id="Coils"/>
    </source>
</evidence>
<organism evidence="3 4">
    <name type="scientific">Crenothrix polyspora</name>
    <dbReference type="NCBI Taxonomy" id="360316"/>
    <lineage>
        <taxon>Bacteria</taxon>
        <taxon>Pseudomonadati</taxon>
        <taxon>Pseudomonadota</taxon>
        <taxon>Gammaproteobacteria</taxon>
        <taxon>Methylococcales</taxon>
        <taxon>Crenotrichaceae</taxon>
        <taxon>Crenothrix</taxon>
    </lineage>
</organism>
<accession>A0A1R4H8V8</accession>
<reference evidence="4" key="1">
    <citation type="submission" date="2017-02" db="EMBL/GenBank/DDBJ databases">
        <authorList>
            <person name="Daims H."/>
        </authorList>
    </citation>
    <scope>NUCLEOTIDE SEQUENCE [LARGE SCALE GENOMIC DNA]</scope>
</reference>
<protein>
    <recommendedName>
        <fullName evidence="2">DUF4124 domain-containing protein</fullName>
    </recommendedName>
</protein>
<evidence type="ECO:0000259" key="2">
    <source>
        <dbReference type="Pfam" id="PF13511"/>
    </source>
</evidence>
<gene>
    <name evidence="3" type="ORF">CRENPOLYSF2_2640003</name>
</gene>
<feature type="coiled-coil region" evidence="1">
    <location>
        <begin position="121"/>
        <end position="155"/>
    </location>
</feature>
<evidence type="ECO:0000313" key="3">
    <source>
        <dbReference type="EMBL" id="SJM92310.1"/>
    </source>
</evidence>
<dbReference type="InterPro" id="IPR025392">
    <property type="entry name" value="DUF4124"/>
</dbReference>
<dbReference type="EMBL" id="FUKJ01000184">
    <property type="protein sequence ID" value="SJM92310.1"/>
    <property type="molecule type" value="Genomic_DNA"/>
</dbReference>
<keyword evidence="1" id="KW-0175">Coiled coil</keyword>
<name>A0A1R4H8V8_9GAMM</name>
<keyword evidence="4" id="KW-1185">Reference proteome</keyword>
<evidence type="ECO:0000313" key="4">
    <source>
        <dbReference type="Proteomes" id="UP000195442"/>
    </source>
</evidence>
<dbReference type="RefSeq" id="WP_256969529.1">
    <property type="nucleotide sequence ID" value="NZ_FUKJ01000184.1"/>
</dbReference>
<dbReference type="AlphaFoldDB" id="A0A1R4H8V8"/>
<sequence length="333" mass="38308">MSNKSTRATVFFIGICCILGSQRLLARNMYRWTDDDGKTKFSDQVAPEDNQYRRDLLSKDVRVIKVTEKARTKEEIIQDRRLAELRREQEKLIANQRIHDKALLSTFHSQEDLMTALNTKLKTLDTEKKVIEGNLEQLKSLLTWQQKQAALLERNGKKVPPKSLADMQSTQEQIKKTEQAILANIDKKQQISTEYKADIDRFLYLTETKSDAPTNKIASIIEANKLGLFYCNNDHQCNKAWDIGHKFVTFYSTTAPDIYNDRLIMNRPPATDYDLSLSLSKIALNEADYQLFLDIRCRNSSQGRELCASQKVSDLRSSFRPYINSALARAAQQ</sequence>
<feature type="domain" description="DUF4124" evidence="2">
    <location>
        <begin position="27"/>
        <end position="51"/>
    </location>
</feature>
<dbReference type="Pfam" id="PF13511">
    <property type="entry name" value="DUF4124"/>
    <property type="match status" value="1"/>
</dbReference>
<proteinExistence type="predicted"/>
<dbReference type="Proteomes" id="UP000195442">
    <property type="component" value="Unassembled WGS sequence"/>
</dbReference>